<gene>
    <name evidence="2" type="ORF">ACFSMZ_06590</name>
</gene>
<evidence type="ECO:0000313" key="3">
    <source>
        <dbReference type="Proteomes" id="UP001597373"/>
    </source>
</evidence>
<reference evidence="3" key="1">
    <citation type="journal article" date="2019" name="Int. J. Syst. Evol. Microbiol.">
        <title>The Global Catalogue of Microorganisms (GCM) 10K type strain sequencing project: providing services to taxonomists for standard genome sequencing and annotation.</title>
        <authorList>
            <consortium name="The Broad Institute Genomics Platform"/>
            <consortium name="The Broad Institute Genome Sequencing Center for Infectious Disease"/>
            <person name="Wu L."/>
            <person name="Ma J."/>
        </authorList>
    </citation>
    <scope>NUCLEOTIDE SEQUENCE [LARGE SCALE GENOMIC DNA]</scope>
    <source>
        <strain evidence="3">KCTC 23707</strain>
    </source>
</reference>
<accession>A0ABW5DET4</accession>
<organism evidence="2 3">
    <name type="scientific">Chelativorans composti</name>
    <dbReference type="NCBI Taxonomy" id="768533"/>
    <lineage>
        <taxon>Bacteria</taxon>
        <taxon>Pseudomonadati</taxon>
        <taxon>Pseudomonadota</taxon>
        <taxon>Alphaproteobacteria</taxon>
        <taxon>Hyphomicrobiales</taxon>
        <taxon>Phyllobacteriaceae</taxon>
        <taxon>Chelativorans</taxon>
    </lineage>
</organism>
<dbReference type="Pfam" id="PF18856">
    <property type="entry name" value="baeRF_family12"/>
    <property type="match status" value="1"/>
</dbReference>
<proteinExistence type="predicted"/>
<keyword evidence="3" id="KW-1185">Reference proteome</keyword>
<dbReference type="InterPro" id="IPR041374">
    <property type="entry name" value="BaeRF_family12"/>
</dbReference>
<protein>
    <submittedName>
        <fullName evidence="2">Host attachment protein</fullName>
    </submittedName>
</protein>
<comment type="caution">
    <text evidence="2">The sequence shown here is derived from an EMBL/GenBank/DDBJ whole genome shotgun (WGS) entry which is preliminary data.</text>
</comment>
<evidence type="ECO:0000313" key="2">
    <source>
        <dbReference type="EMBL" id="MFD2259429.1"/>
    </source>
</evidence>
<name>A0ABW5DET4_9HYPH</name>
<dbReference type="RefSeq" id="WP_165277260.1">
    <property type="nucleotide sequence ID" value="NZ_BAABGS010000018.1"/>
</dbReference>
<feature type="compositionally biased region" description="Polar residues" evidence="1">
    <location>
        <begin position="44"/>
        <end position="53"/>
    </location>
</feature>
<dbReference type="EMBL" id="JBHUIR010000020">
    <property type="protein sequence ID" value="MFD2259429.1"/>
    <property type="molecule type" value="Genomic_DNA"/>
</dbReference>
<evidence type="ECO:0000256" key="1">
    <source>
        <dbReference type="SAM" id="MobiDB-lite"/>
    </source>
</evidence>
<feature type="region of interest" description="Disordered" evidence="1">
    <location>
        <begin position="42"/>
        <end position="64"/>
    </location>
</feature>
<sequence length="152" mass="17176">MAGPRLEKGIWVLVADGEKALFLRNVGDALRPNFEVFHELANENPPNREQGTDQPGRYFDAGMPNKSGFEATDWHRIGKERFAETLAERLYKHAHAGEFKKLIIVAPPLVLGKLRKELHKEVAGKVVEEIPKTLTNHATWDIEELLKSAVEE</sequence>
<dbReference type="Proteomes" id="UP001597373">
    <property type="component" value="Unassembled WGS sequence"/>
</dbReference>